<evidence type="ECO:0000313" key="3">
    <source>
        <dbReference type="EMBL" id="PFH48374.1"/>
    </source>
</evidence>
<evidence type="ECO:0000256" key="1">
    <source>
        <dbReference type="SAM" id="MobiDB-lite"/>
    </source>
</evidence>
<dbReference type="STRING" id="703135.A0A2A9NGE4"/>
<name>A0A2A9NGE4_9AGAR</name>
<dbReference type="NCBIfam" id="TIGR02464">
    <property type="entry name" value="ribofla_fusion"/>
    <property type="match status" value="1"/>
</dbReference>
<dbReference type="Pfam" id="PF08719">
    <property type="entry name" value="NADAR"/>
    <property type="match status" value="1"/>
</dbReference>
<accession>A0A2A9NGE4</accession>
<sequence length="266" mass="30082">MTVVESLKSPVRYHIEEQGNNVHVFLNRPLSRLDLGTLTEIFRAAEKPLGYSSNPPMHATPLSAPPTPKKMQGFSENQSASTLTKLSKSLFSLGSSLSDVTTTTGNQSGKKETSGPILFYDKDKPHYGFTNFSDHPIEYKGEKYATSEHLFQSLKFLDSNPWIAALIRLSTRPREAFDLAHQYNSYVRSDWRVVNIQMMDEVLWHKFTQHSALKQELLATGDAELIEASDLDAFWGWGADHKGRNELGKALMRLRAKLRHNPFTTK</sequence>
<protein>
    <recommendedName>
        <fullName evidence="2">NADAR domain-containing protein</fullName>
    </recommendedName>
</protein>
<gene>
    <name evidence="3" type="ORF">AMATHDRAFT_150037</name>
</gene>
<evidence type="ECO:0000259" key="2">
    <source>
        <dbReference type="Pfam" id="PF08719"/>
    </source>
</evidence>
<proteinExistence type="predicted"/>
<dbReference type="OrthoDB" id="206452at2759"/>
<feature type="domain" description="NADAR" evidence="2">
    <location>
        <begin position="118"/>
        <end position="259"/>
    </location>
</feature>
<dbReference type="SUPFAM" id="SSF143990">
    <property type="entry name" value="YbiA-like"/>
    <property type="match status" value="1"/>
</dbReference>
<feature type="region of interest" description="Disordered" evidence="1">
    <location>
        <begin position="52"/>
        <end position="78"/>
    </location>
</feature>
<organism evidence="3 4">
    <name type="scientific">Amanita thiersii Skay4041</name>
    <dbReference type="NCBI Taxonomy" id="703135"/>
    <lineage>
        <taxon>Eukaryota</taxon>
        <taxon>Fungi</taxon>
        <taxon>Dikarya</taxon>
        <taxon>Basidiomycota</taxon>
        <taxon>Agaricomycotina</taxon>
        <taxon>Agaricomycetes</taxon>
        <taxon>Agaricomycetidae</taxon>
        <taxon>Agaricales</taxon>
        <taxon>Pluteineae</taxon>
        <taxon>Amanitaceae</taxon>
        <taxon>Amanita</taxon>
    </lineage>
</organism>
<dbReference type="InterPro" id="IPR037238">
    <property type="entry name" value="YbiA-like_sf"/>
</dbReference>
<dbReference type="EMBL" id="KZ302065">
    <property type="protein sequence ID" value="PFH48374.1"/>
    <property type="molecule type" value="Genomic_DNA"/>
</dbReference>
<dbReference type="InterPro" id="IPR012816">
    <property type="entry name" value="NADAR"/>
</dbReference>
<dbReference type="AlphaFoldDB" id="A0A2A9NGE4"/>
<dbReference type="Gene3D" id="1.10.357.40">
    <property type="entry name" value="YbiA-like"/>
    <property type="match status" value="1"/>
</dbReference>
<dbReference type="Proteomes" id="UP000242287">
    <property type="component" value="Unassembled WGS sequence"/>
</dbReference>
<reference evidence="3 4" key="1">
    <citation type="submission" date="2014-02" db="EMBL/GenBank/DDBJ databases">
        <title>Transposable element dynamics among asymbiotic and ectomycorrhizal Amanita fungi.</title>
        <authorList>
            <consortium name="DOE Joint Genome Institute"/>
            <person name="Hess J."/>
            <person name="Skrede I."/>
            <person name="Wolfe B."/>
            <person name="LaButti K."/>
            <person name="Ohm R.A."/>
            <person name="Grigoriev I.V."/>
            <person name="Pringle A."/>
        </authorList>
    </citation>
    <scope>NUCLEOTIDE SEQUENCE [LARGE SCALE GENOMIC DNA]</scope>
    <source>
        <strain evidence="3 4">SKay4041</strain>
    </source>
</reference>
<keyword evidence="4" id="KW-1185">Reference proteome</keyword>
<evidence type="ECO:0000313" key="4">
    <source>
        <dbReference type="Proteomes" id="UP000242287"/>
    </source>
</evidence>
<dbReference type="CDD" id="cd15457">
    <property type="entry name" value="NADAR"/>
    <property type="match status" value="1"/>
</dbReference>